<dbReference type="AlphaFoldDB" id="A0A1I6JCI5"/>
<evidence type="ECO:0000313" key="2">
    <source>
        <dbReference type="EMBL" id="SFR76661.1"/>
    </source>
</evidence>
<gene>
    <name evidence="2" type="ORF">SAMN05216203_2889</name>
</gene>
<keyword evidence="1" id="KW-0175">Coiled coil</keyword>
<dbReference type="STRING" id="650891.SAMN05216203_2889"/>
<name>A0A1I6JCI5_9GAMM</name>
<feature type="coiled-coil region" evidence="1">
    <location>
        <begin position="217"/>
        <end position="328"/>
    </location>
</feature>
<protein>
    <recommendedName>
        <fullName evidence="4">DNA repair protein</fullName>
    </recommendedName>
</protein>
<evidence type="ECO:0008006" key="4">
    <source>
        <dbReference type="Google" id="ProtNLM"/>
    </source>
</evidence>
<proteinExistence type="predicted"/>
<evidence type="ECO:0000313" key="3">
    <source>
        <dbReference type="Proteomes" id="UP000198644"/>
    </source>
</evidence>
<organism evidence="2 3">
    <name type="scientific">Marinobacter daqiaonensis</name>
    <dbReference type="NCBI Taxonomy" id="650891"/>
    <lineage>
        <taxon>Bacteria</taxon>
        <taxon>Pseudomonadati</taxon>
        <taxon>Pseudomonadota</taxon>
        <taxon>Gammaproteobacteria</taxon>
        <taxon>Pseudomonadales</taxon>
        <taxon>Marinobacteraceae</taxon>
        <taxon>Marinobacter</taxon>
    </lineage>
</organism>
<dbReference type="OrthoDB" id="6189582at2"/>
<dbReference type="Proteomes" id="UP000198644">
    <property type="component" value="Unassembled WGS sequence"/>
</dbReference>
<accession>A0A1I6JCI5</accession>
<dbReference type="RefSeq" id="WP_092014557.1">
    <property type="nucleotide sequence ID" value="NZ_FOYW01000002.1"/>
</dbReference>
<dbReference type="EMBL" id="FOYW01000002">
    <property type="protein sequence ID" value="SFR76661.1"/>
    <property type="molecule type" value="Genomic_DNA"/>
</dbReference>
<evidence type="ECO:0000256" key="1">
    <source>
        <dbReference type="SAM" id="Coils"/>
    </source>
</evidence>
<sequence>MALADPSYDGYSAVFLMDGVDVSRQMRATEFDAFLDGYVGLSDLADTEVRGVFVQTGPDLLIRALVFFRIYFDDEGRADSHWNIPVEALAQRGSAGPDLGAGPIRLVCRSRCPDKKFADELWDPDMTPGSNHFQSIRKAVEANHLKFKRKAAASDEYIPVLRTAIGKSDAAIASQEAVAQRNRLAHIIREQRLRIKTLQSAHQDSLAAVQRENRLEHRARQEEVDEMERRLERARLESEKLRKRLERRDLQVSELRQQLEEAMALAAAPRGMEEAAQAEVVLLREQLDRKQRELDGQLEVSRELEQALDDARGQLPDENSLIRQLQDQKVFLVGYHAGVGHITLPFNDFRRYVDNPAGYAAEKCGISEPAYRRWLEHYEEPVCRAPGEKAGEICGQPVMRISQPADFEPGVHDRCDRHSPAA</sequence>
<reference evidence="2 3" key="1">
    <citation type="submission" date="2016-10" db="EMBL/GenBank/DDBJ databases">
        <authorList>
            <person name="de Groot N.N."/>
        </authorList>
    </citation>
    <scope>NUCLEOTIDE SEQUENCE [LARGE SCALE GENOMIC DNA]</scope>
    <source>
        <strain evidence="2 3">CGMCC 1.9167</strain>
    </source>
</reference>
<keyword evidence="3" id="KW-1185">Reference proteome</keyword>